<protein>
    <submittedName>
        <fullName evidence="4">Uncharacterized protein</fullName>
    </submittedName>
</protein>
<feature type="compositionally biased region" description="Polar residues" evidence="1">
    <location>
        <begin position="230"/>
        <end position="248"/>
    </location>
</feature>
<gene>
    <name evidence="4" type="ORF">HGRIS_001903</name>
</gene>
<dbReference type="EMBL" id="JASNQZ010000006">
    <property type="protein sequence ID" value="KAL0955679.1"/>
    <property type="molecule type" value="Genomic_DNA"/>
</dbReference>
<feature type="region of interest" description="Disordered" evidence="1">
    <location>
        <begin position="271"/>
        <end position="291"/>
    </location>
</feature>
<evidence type="ECO:0000313" key="5">
    <source>
        <dbReference type="Proteomes" id="UP001556367"/>
    </source>
</evidence>
<proteinExistence type="predicted"/>
<evidence type="ECO:0000256" key="2">
    <source>
        <dbReference type="SAM" id="Phobius"/>
    </source>
</evidence>
<sequence>MVVALSVLSFLSLFLGLLHDQVLAGEVNVTVDDTQGDPITGSHIIYSSDSWASGSTCPWCSSHPDPSQLASGTWHDASFDGGRDTVIQTATFQFTGTAVYVFCAYDAVSTMDLSFSVDGSTGEGFTKPKSDTSERYQYNINVYSNRGLSNAPHTLTIQNGRLGGGVATVLLDYVVYTRTTEDSSTVQASKPNPNSPNPNSPNPDASKPSPEHSASIPARASPSNAASASEGRNPSLSNSQSSLVHAESPNATIISDTVTAFNQIISTRYPPTIKPSGAASTPSSGVSTGSRSKPTLTIIAAICGVIGGIIIASALWYCYRRVANKAKRTKNAQLPEPFDALARSDLASPQRQEVVEASYAPSKALEAMSSSHYNPYASSSSVAIVERSFHATRKNLSMSSPHSLHGSQDDELPSQSNSLTSHHRAPSLSLPHVNSSVPHGPGVSRPLTWDTVTDPSDPPPSYS</sequence>
<feature type="region of interest" description="Disordered" evidence="1">
    <location>
        <begin position="181"/>
        <end position="248"/>
    </location>
</feature>
<keyword evidence="2" id="KW-0812">Transmembrane</keyword>
<evidence type="ECO:0000256" key="1">
    <source>
        <dbReference type="SAM" id="MobiDB-lite"/>
    </source>
</evidence>
<feature type="region of interest" description="Disordered" evidence="1">
    <location>
        <begin position="397"/>
        <end position="463"/>
    </location>
</feature>
<dbReference type="Proteomes" id="UP001556367">
    <property type="component" value="Unassembled WGS sequence"/>
</dbReference>
<evidence type="ECO:0000256" key="3">
    <source>
        <dbReference type="SAM" id="SignalP"/>
    </source>
</evidence>
<feature type="chain" id="PRO_5045634314" evidence="3">
    <location>
        <begin position="25"/>
        <end position="463"/>
    </location>
</feature>
<reference evidence="5" key="1">
    <citation type="submission" date="2024-06" db="EMBL/GenBank/DDBJ databases">
        <title>Multi-omics analyses provide insights into the biosynthesis of the anticancer antibiotic pleurotin in Hohenbuehelia grisea.</title>
        <authorList>
            <person name="Weaver J.A."/>
            <person name="Alberti F."/>
        </authorList>
    </citation>
    <scope>NUCLEOTIDE SEQUENCE [LARGE SCALE GENOMIC DNA]</scope>
    <source>
        <strain evidence="5">T-177</strain>
    </source>
</reference>
<feature type="compositionally biased region" description="Low complexity" evidence="1">
    <location>
        <begin position="202"/>
        <end position="229"/>
    </location>
</feature>
<evidence type="ECO:0000313" key="4">
    <source>
        <dbReference type="EMBL" id="KAL0955679.1"/>
    </source>
</evidence>
<feature type="compositionally biased region" description="Polar residues" evidence="1">
    <location>
        <begin position="397"/>
        <end position="406"/>
    </location>
</feature>
<keyword evidence="2" id="KW-1133">Transmembrane helix</keyword>
<feature type="signal peptide" evidence="3">
    <location>
        <begin position="1"/>
        <end position="24"/>
    </location>
</feature>
<keyword evidence="3" id="KW-0732">Signal</keyword>
<name>A0ABR3JIU0_9AGAR</name>
<keyword evidence="5" id="KW-1185">Reference proteome</keyword>
<keyword evidence="2" id="KW-0472">Membrane</keyword>
<feature type="transmembrane region" description="Helical" evidence="2">
    <location>
        <begin position="296"/>
        <end position="319"/>
    </location>
</feature>
<feature type="compositionally biased region" description="Polar residues" evidence="1">
    <location>
        <begin position="278"/>
        <end position="291"/>
    </location>
</feature>
<organism evidence="4 5">
    <name type="scientific">Hohenbuehelia grisea</name>
    <dbReference type="NCBI Taxonomy" id="104357"/>
    <lineage>
        <taxon>Eukaryota</taxon>
        <taxon>Fungi</taxon>
        <taxon>Dikarya</taxon>
        <taxon>Basidiomycota</taxon>
        <taxon>Agaricomycotina</taxon>
        <taxon>Agaricomycetes</taxon>
        <taxon>Agaricomycetidae</taxon>
        <taxon>Agaricales</taxon>
        <taxon>Pleurotineae</taxon>
        <taxon>Pleurotaceae</taxon>
        <taxon>Hohenbuehelia</taxon>
    </lineage>
</organism>
<accession>A0ABR3JIU0</accession>
<comment type="caution">
    <text evidence="4">The sequence shown here is derived from an EMBL/GenBank/DDBJ whole genome shotgun (WGS) entry which is preliminary data.</text>
</comment>
<dbReference type="Gene3D" id="2.60.120.260">
    <property type="entry name" value="Galactose-binding domain-like"/>
    <property type="match status" value="1"/>
</dbReference>